<dbReference type="AlphaFoldDB" id="A0A0S2LQL5"/>
<comment type="function">
    <text evidence="9">Contributes to K(+)/H(+) antiport activity by supporting proton efflux to control proton extrusion and homeostasis in chloroplasts in a light-dependent manner to modulate photosynthesis. Prevents excessive induction of non-photochemical quenching (NPQ) under continuous-light conditions. Indirectly promotes efficient inorganic carbon uptake into chloroplasts.</text>
</comment>
<dbReference type="GO" id="GO:0015078">
    <property type="term" value="F:proton transmembrane transporter activity"/>
    <property type="evidence" value="ECO:0007669"/>
    <property type="project" value="UniProtKB-UniRule"/>
</dbReference>
<feature type="transmembrane region" description="Helical" evidence="9">
    <location>
        <begin position="434"/>
        <end position="452"/>
    </location>
</feature>
<comment type="similarity">
    <text evidence="8 9">Belongs to the CemA family.</text>
</comment>
<dbReference type="RefSeq" id="YP_009185091.1">
    <property type="nucleotide sequence ID" value="NC_028585.1"/>
</dbReference>
<evidence type="ECO:0000256" key="4">
    <source>
        <dbReference type="ARBA" id="ARBA00022781"/>
    </source>
</evidence>
<keyword evidence="9" id="KW-1001">Plastid inner membrane</keyword>
<comment type="catalytic activity">
    <reaction evidence="9">
        <text>K(+)(in) + H(+)(out) = K(+)(out) + H(+)(in)</text>
        <dbReference type="Rhea" id="RHEA:29467"/>
        <dbReference type="ChEBI" id="CHEBI:15378"/>
        <dbReference type="ChEBI" id="CHEBI:29103"/>
    </reaction>
</comment>
<feature type="transmembrane region" description="Helical" evidence="9">
    <location>
        <begin position="388"/>
        <end position="407"/>
    </location>
</feature>
<dbReference type="GO" id="GO:0015297">
    <property type="term" value="F:antiporter activity"/>
    <property type="evidence" value="ECO:0007669"/>
    <property type="project" value="UniProtKB-KW"/>
</dbReference>
<keyword evidence="2 9" id="KW-0813">Transport</keyword>
<proteinExistence type="inferred from homology"/>
<geneLocation type="chloroplast" evidence="10"/>
<keyword evidence="9" id="KW-0630">Potassium</keyword>
<keyword evidence="9" id="KW-0633">Potassium transport</keyword>
<evidence type="ECO:0000256" key="5">
    <source>
        <dbReference type="ARBA" id="ARBA00022989"/>
    </source>
</evidence>
<feature type="transmembrane region" description="Helical" evidence="9">
    <location>
        <begin position="55"/>
        <end position="78"/>
    </location>
</feature>
<keyword evidence="5 9" id="KW-1133">Transmembrane helix</keyword>
<keyword evidence="10" id="KW-0150">Chloroplast</keyword>
<gene>
    <name evidence="9 10" type="primary">cemA</name>
</gene>
<name>A0A0S2LQL5_STACE</name>
<keyword evidence="7 9" id="KW-0472">Membrane</keyword>
<sequence>MLNPKSNERTKVVSITYEEIGLFPRSFSRVFDRFLKQVFSDVDNLVIKEYRLYRYLFLTTIRTCVIIFFVPFLVNFFAKNYLVQPITEYLWNLKQQEIFLNSFQLKKAFTEFQEFEEILYFDSILNANSASAITAAPIQTQKSRFVSMNPKLVLCSTCRPLSVVPDTPLIMAAQQSPPSGRINVLESQRPRPDGATYVAEGMPAATFMGRLSPEKVENIKLMSSFSNLEVPNKSHFFTISQLPIKSKFLLVKKSRVSFFPISRSFQAAPVFINSLSLPCVSPNSFNNFTTHLVRYDKLGTQAAANGFFVSNTKAGFYKSLSSFPGQIPQFSVKNKNFNFCNYGGTECPPAHLNVSSRIESKLDNSVQLLSQEKLMELAIRYNKQSVQAIINIVSDFFSFVTLWYLFLTMEIQINITKSFLLEFFFGLDDTKKSLIILLITDLLVGYHSPNIWEFFLQFIFNHYGLPESQLNIFLLVATLPVLLDVLFKYLIFRHLNRTSPATVATYLAILE</sequence>
<evidence type="ECO:0000256" key="7">
    <source>
        <dbReference type="ARBA" id="ARBA00023136"/>
    </source>
</evidence>
<organism evidence="10">
    <name type="scientific">Staurocarteria cerasiformis</name>
    <name type="common">Green alga</name>
    <name type="synonym">Carteria cerasiformis</name>
    <dbReference type="NCBI Taxonomy" id="69401"/>
    <lineage>
        <taxon>Eukaryota</taxon>
        <taxon>Viridiplantae</taxon>
        <taxon>Chlorophyta</taxon>
        <taxon>core chlorophytes</taxon>
        <taxon>Chlorophyceae</taxon>
        <taxon>CS clade</taxon>
        <taxon>Chlamydomonadales</taxon>
        <taxon>Chlamydomonadaceae</taxon>
        <taxon>Staurocarteria</taxon>
    </lineage>
</organism>
<keyword evidence="3 9" id="KW-0812">Transmembrane</keyword>
<dbReference type="PANTHER" id="PTHR33650:SF2">
    <property type="entry name" value="CHLOROPLAST ENVELOPE MEMBRANE PROTEIN"/>
    <property type="match status" value="1"/>
</dbReference>
<evidence type="ECO:0000256" key="1">
    <source>
        <dbReference type="ARBA" id="ARBA00004141"/>
    </source>
</evidence>
<dbReference type="GO" id="GO:0006813">
    <property type="term" value="P:potassium ion transport"/>
    <property type="evidence" value="ECO:0007669"/>
    <property type="project" value="UniProtKB-UniRule"/>
</dbReference>
<dbReference type="Pfam" id="PF03040">
    <property type="entry name" value="CemA"/>
    <property type="match status" value="2"/>
</dbReference>
<reference evidence="10" key="1">
    <citation type="journal article" date="2015" name="BMC Evol. Biol.">
        <title>Chloroplast phylogenomic analysis of chlorophyte green algae identifies a novel lineage sister to the Sphaeropleales (Chlorophyceae).</title>
        <authorList>
            <person name="Lemieux C."/>
            <person name="Vincent A.T."/>
            <person name="Labarre A."/>
            <person name="Otis C."/>
            <person name="Turmel M."/>
        </authorList>
    </citation>
    <scope>NUCLEOTIDE SEQUENCE</scope>
</reference>
<feature type="transmembrane region" description="Helical" evidence="9">
    <location>
        <begin position="472"/>
        <end position="491"/>
    </location>
</feature>
<comment type="subcellular location">
    <subcellularLocation>
        <location evidence="1">Membrane</location>
        <topology evidence="1">Multi-pass membrane protein</topology>
    </subcellularLocation>
    <subcellularLocation>
        <location evidence="9">Plastid</location>
        <location evidence="9">Chloroplast inner membrane</location>
        <topology evidence="9">Multi-pass membrane protein</topology>
    </subcellularLocation>
</comment>
<keyword evidence="10" id="KW-0934">Plastid</keyword>
<dbReference type="PANTHER" id="PTHR33650">
    <property type="entry name" value="CHLOROPLAST ENVELOPE MEMBRANE PROTEIN-RELATED"/>
    <property type="match status" value="1"/>
</dbReference>
<dbReference type="InterPro" id="IPR004282">
    <property type="entry name" value="CemA"/>
</dbReference>
<evidence type="ECO:0000256" key="3">
    <source>
        <dbReference type="ARBA" id="ARBA00022692"/>
    </source>
</evidence>
<dbReference type="GO" id="GO:0009706">
    <property type="term" value="C:chloroplast inner membrane"/>
    <property type="evidence" value="ECO:0007669"/>
    <property type="project" value="UniProtKB-SubCell"/>
</dbReference>
<keyword evidence="9" id="KW-0050">Antiport</keyword>
<keyword evidence="6 9" id="KW-0406">Ion transport</keyword>
<evidence type="ECO:0000256" key="2">
    <source>
        <dbReference type="ARBA" id="ARBA00022448"/>
    </source>
</evidence>
<dbReference type="EMBL" id="KT625420">
    <property type="protein sequence ID" value="ALO63416.1"/>
    <property type="molecule type" value="Genomic_DNA"/>
</dbReference>
<dbReference type="HAMAP" id="MF_01308">
    <property type="entry name" value="CemA_PxcA"/>
    <property type="match status" value="1"/>
</dbReference>
<accession>A0A0S2LQL5</accession>
<keyword evidence="4 9" id="KW-0375">Hydrogen ion transport</keyword>
<evidence type="ECO:0000256" key="8">
    <source>
        <dbReference type="ARBA" id="ARBA00043980"/>
    </source>
</evidence>
<dbReference type="GeneID" id="26378939"/>
<evidence type="ECO:0000256" key="9">
    <source>
        <dbReference type="HAMAP-Rule" id="MF_01308"/>
    </source>
</evidence>
<evidence type="ECO:0000256" key="6">
    <source>
        <dbReference type="ARBA" id="ARBA00023065"/>
    </source>
</evidence>
<protein>
    <recommendedName>
        <fullName evidence="9">Potassium/proton antiporter CemA</fullName>
    </recommendedName>
    <alternativeName>
        <fullName evidence="9">Chloroplast envelope membrane protein A</fullName>
        <shortName evidence="9">CemA</shortName>
    </alternativeName>
</protein>
<evidence type="ECO:0000313" key="10">
    <source>
        <dbReference type="EMBL" id="ALO63416.1"/>
    </source>
</evidence>